<dbReference type="Pfam" id="PF07702">
    <property type="entry name" value="UTRA"/>
    <property type="match status" value="1"/>
</dbReference>
<evidence type="ECO:0000256" key="1">
    <source>
        <dbReference type="ARBA" id="ARBA00023015"/>
    </source>
</evidence>
<dbReference type="EMBL" id="BAAAYK010000038">
    <property type="protein sequence ID" value="GAA3361163.1"/>
    <property type="molecule type" value="Genomic_DNA"/>
</dbReference>
<dbReference type="Proteomes" id="UP001500483">
    <property type="component" value="Unassembled WGS sequence"/>
</dbReference>
<dbReference type="Gene3D" id="1.10.10.10">
    <property type="entry name" value="Winged helix-like DNA-binding domain superfamily/Winged helix DNA-binding domain"/>
    <property type="match status" value="1"/>
</dbReference>
<dbReference type="InterPro" id="IPR050679">
    <property type="entry name" value="Bact_HTH_transcr_reg"/>
</dbReference>
<gene>
    <name evidence="5" type="ORF">GCM10020366_44050</name>
</gene>
<keyword evidence="3" id="KW-0804">Transcription</keyword>
<dbReference type="InterPro" id="IPR028978">
    <property type="entry name" value="Chorismate_lyase_/UTRA_dom_sf"/>
</dbReference>
<dbReference type="SUPFAM" id="SSF46785">
    <property type="entry name" value="Winged helix' DNA-binding domain"/>
    <property type="match status" value="1"/>
</dbReference>
<dbReference type="SMART" id="SM00345">
    <property type="entry name" value="HTH_GNTR"/>
    <property type="match status" value="1"/>
</dbReference>
<dbReference type="PROSITE" id="PS50949">
    <property type="entry name" value="HTH_GNTR"/>
    <property type="match status" value="1"/>
</dbReference>
<dbReference type="CDD" id="cd07377">
    <property type="entry name" value="WHTH_GntR"/>
    <property type="match status" value="1"/>
</dbReference>
<protein>
    <submittedName>
        <fullName evidence="5">GntR family transcriptional regulator</fullName>
    </submittedName>
</protein>
<dbReference type="SUPFAM" id="SSF64288">
    <property type="entry name" value="Chorismate lyase-like"/>
    <property type="match status" value="1"/>
</dbReference>
<dbReference type="InterPro" id="IPR011663">
    <property type="entry name" value="UTRA"/>
</dbReference>
<proteinExistence type="predicted"/>
<dbReference type="RefSeq" id="WP_258342014.1">
    <property type="nucleotide sequence ID" value="NZ_BAAAYK010000038.1"/>
</dbReference>
<accession>A0ABP6RT17</accession>
<reference evidence="6" key="1">
    <citation type="journal article" date="2019" name="Int. J. Syst. Evol. Microbiol.">
        <title>The Global Catalogue of Microorganisms (GCM) 10K type strain sequencing project: providing services to taxonomists for standard genome sequencing and annotation.</title>
        <authorList>
            <consortium name="The Broad Institute Genomics Platform"/>
            <consortium name="The Broad Institute Genome Sequencing Center for Infectious Disease"/>
            <person name="Wu L."/>
            <person name="Ma J."/>
        </authorList>
    </citation>
    <scope>NUCLEOTIDE SEQUENCE [LARGE SCALE GENOMIC DNA]</scope>
    <source>
        <strain evidence="6">JCM 9687</strain>
    </source>
</reference>
<dbReference type="InterPro" id="IPR036388">
    <property type="entry name" value="WH-like_DNA-bd_sf"/>
</dbReference>
<evidence type="ECO:0000313" key="5">
    <source>
        <dbReference type="EMBL" id="GAA3361163.1"/>
    </source>
</evidence>
<evidence type="ECO:0000313" key="6">
    <source>
        <dbReference type="Proteomes" id="UP001500483"/>
    </source>
</evidence>
<keyword evidence="1" id="KW-0805">Transcription regulation</keyword>
<evidence type="ECO:0000256" key="2">
    <source>
        <dbReference type="ARBA" id="ARBA00023125"/>
    </source>
</evidence>
<dbReference type="InterPro" id="IPR000524">
    <property type="entry name" value="Tscrpt_reg_HTH_GntR"/>
</dbReference>
<keyword evidence="2" id="KW-0238">DNA-binding</keyword>
<organism evidence="5 6">
    <name type="scientific">Saccharopolyspora gregorii</name>
    <dbReference type="NCBI Taxonomy" id="33914"/>
    <lineage>
        <taxon>Bacteria</taxon>
        <taxon>Bacillati</taxon>
        <taxon>Actinomycetota</taxon>
        <taxon>Actinomycetes</taxon>
        <taxon>Pseudonocardiales</taxon>
        <taxon>Pseudonocardiaceae</taxon>
        <taxon>Saccharopolyspora</taxon>
    </lineage>
</organism>
<dbReference type="InterPro" id="IPR036390">
    <property type="entry name" value="WH_DNA-bd_sf"/>
</dbReference>
<dbReference type="Pfam" id="PF00392">
    <property type="entry name" value="GntR"/>
    <property type="match status" value="1"/>
</dbReference>
<dbReference type="SMART" id="SM00866">
    <property type="entry name" value="UTRA"/>
    <property type="match status" value="1"/>
</dbReference>
<name>A0ABP6RT17_9PSEU</name>
<evidence type="ECO:0000256" key="3">
    <source>
        <dbReference type="ARBA" id="ARBA00023163"/>
    </source>
</evidence>
<evidence type="ECO:0000259" key="4">
    <source>
        <dbReference type="PROSITE" id="PS50949"/>
    </source>
</evidence>
<dbReference type="PANTHER" id="PTHR44846:SF1">
    <property type="entry name" value="MANNOSYL-D-GLYCERATE TRANSPORT_METABOLISM SYSTEM REPRESSOR MNGR-RELATED"/>
    <property type="match status" value="1"/>
</dbReference>
<dbReference type="PANTHER" id="PTHR44846">
    <property type="entry name" value="MANNOSYL-D-GLYCERATE TRANSPORT/METABOLISM SYSTEM REPRESSOR MNGR-RELATED"/>
    <property type="match status" value="1"/>
</dbReference>
<feature type="domain" description="HTH gntR-type" evidence="4">
    <location>
        <begin position="4"/>
        <end position="72"/>
    </location>
</feature>
<dbReference type="Gene3D" id="3.40.1410.10">
    <property type="entry name" value="Chorismate lyase-like"/>
    <property type="match status" value="1"/>
</dbReference>
<comment type="caution">
    <text evidence="5">The sequence shown here is derived from an EMBL/GenBank/DDBJ whole genome shotgun (WGS) entry which is preliminary data.</text>
</comment>
<dbReference type="PRINTS" id="PR00035">
    <property type="entry name" value="HTHGNTR"/>
</dbReference>
<sequence>MATRPMYEVIRDDLLDRINTGALAPESRLPSEKELAERYGVSRMTVRQAFDALVRERLVVRRRGAGSFVAPRRARSRRLNRLVPFGDEVTEDVVTTEIRRAVLVPPREIAEVLDLDDAAEAVRLLRLRTVDGTPAAVQESWVPVAAAPGLARAELVAGSLYRTLAERCGIAVSWAEQEITACAATKELAGLLEVAVRAPLVEAHRTTHDDTGRAVEHARSWTRPEFPFVVRLDT</sequence>
<keyword evidence="6" id="KW-1185">Reference proteome</keyword>